<dbReference type="Gene3D" id="3.50.50.60">
    <property type="entry name" value="FAD/NAD(P)-binding domain"/>
    <property type="match status" value="1"/>
</dbReference>
<dbReference type="RefSeq" id="WP_177105847.1">
    <property type="nucleotide sequence ID" value="NZ_JACAQB010000036.1"/>
</dbReference>
<protein>
    <submittedName>
        <fullName evidence="3">FAD-binding oxidoreductase</fullName>
    </submittedName>
</protein>
<dbReference type="Pfam" id="PF01266">
    <property type="entry name" value="DAO"/>
    <property type="match status" value="1"/>
</dbReference>
<dbReference type="SUPFAM" id="SSF51905">
    <property type="entry name" value="FAD/NAD(P)-binding domain"/>
    <property type="match status" value="1"/>
</dbReference>
<reference evidence="3 4" key="1">
    <citation type="submission" date="2020-04" db="EMBL/GenBank/DDBJ databases">
        <title>Molecular characterization of pseudomonads from Agaricus bisporus reveal novel blotch 2 pathogens in Western Europe.</title>
        <authorList>
            <person name="Taparia T."/>
            <person name="Krijger M."/>
            <person name="Haynes E."/>
            <person name="Elpinstone J.G."/>
            <person name="Noble R."/>
            <person name="Van Der Wolf J."/>
        </authorList>
    </citation>
    <scope>NUCLEOTIDE SEQUENCE [LARGE SCALE GENOMIC DNA]</scope>
    <source>
        <strain evidence="3 4">H7001</strain>
    </source>
</reference>
<keyword evidence="1" id="KW-0560">Oxidoreductase</keyword>
<dbReference type="PANTHER" id="PTHR13847:SF287">
    <property type="entry name" value="FAD-DEPENDENT OXIDOREDUCTASE DOMAIN-CONTAINING PROTEIN 1"/>
    <property type="match status" value="1"/>
</dbReference>
<accession>A0A7Y8C6R7</accession>
<dbReference type="Gene3D" id="3.30.9.10">
    <property type="entry name" value="D-Amino Acid Oxidase, subunit A, domain 2"/>
    <property type="match status" value="1"/>
</dbReference>
<feature type="domain" description="FAD dependent oxidoreductase" evidence="2">
    <location>
        <begin position="5"/>
        <end position="348"/>
    </location>
</feature>
<sequence length="375" mass="40322">MNQADFIIIGGGIAGASTGFWLAQHGRVIVLERESHPGYHSTGRSAALYTAAYGTAQVRALTLASRAFFDAPPPGFAEHPLLTPRGEMTVDFSGDPDELQQQYLSAKASVPETQLLSANQACARLPILRREKVHGAIYDPSASDIDTDALHQGYLRGIRRQQGEIHTDCEVLGLERDADGLWQVRTAGQTFSAKVVINAAGAWADKIGELAGARPLGLQPKRRAAFIFAPPEGLEIHDWPMLVSLDESFYMKPDAGMFLGSPANADPVEPHDVQPEELDIAMGIYQIEEATTLSIRRPTRTWAGLRSFVSDGNLVSGFDTQVPSLFWVAAQGGYGIQTSPAMGQASAALVRGQALPEHLAHFGLEAAMLSPARLG</sequence>
<evidence type="ECO:0000313" key="4">
    <source>
        <dbReference type="Proteomes" id="UP000539985"/>
    </source>
</evidence>
<proteinExistence type="predicted"/>
<evidence type="ECO:0000313" key="3">
    <source>
        <dbReference type="EMBL" id="NWC00623.1"/>
    </source>
</evidence>
<dbReference type="InterPro" id="IPR006076">
    <property type="entry name" value="FAD-dep_OxRdtase"/>
</dbReference>
<evidence type="ECO:0000256" key="1">
    <source>
        <dbReference type="ARBA" id="ARBA00023002"/>
    </source>
</evidence>
<evidence type="ECO:0000259" key="2">
    <source>
        <dbReference type="Pfam" id="PF01266"/>
    </source>
</evidence>
<comment type="caution">
    <text evidence="3">The sequence shown here is derived from an EMBL/GenBank/DDBJ whole genome shotgun (WGS) entry which is preliminary data.</text>
</comment>
<name>A0A7Y8C6R7_9PSED</name>
<dbReference type="InterPro" id="IPR036188">
    <property type="entry name" value="FAD/NAD-bd_sf"/>
</dbReference>
<dbReference type="EMBL" id="JACAQB010000036">
    <property type="protein sequence ID" value="NWC00623.1"/>
    <property type="molecule type" value="Genomic_DNA"/>
</dbReference>
<gene>
    <name evidence="3" type="ORF">HX882_32635</name>
</gene>
<dbReference type="GO" id="GO:0016491">
    <property type="term" value="F:oxidoreductase activity"/>
    <property type="evidence" value="ECO:0007669"/>
    <property type="project" value="UniProtKB-KW"/>
</dbReference>
<organism evidence="3 4">
    <name type="scientific">Pseudomonas gingeri</name>
    <dbReference type="NCBI Taxonomy" id="117681"/>
    <lineage>
        <taxon>Bacteria</taxon>
        <taxon>Pseudomonadati</taxon>
        <taxon>Pseudomonadota</taxon>
        <taxon>Gammaproteobacteria</taxon>
        <taxon>Pseudomonadales</taxon>
        <taxon>Pseudomonadaceae</taxon>
        <taxon>Pseudomonas</taxon>
    </lineage>
</organism>
<dbReference type="GO" id="GO:0005737">
    <property type="term" value="C:cytoplasm"/>
    <property type="evidence" value="ECO:0007669"/>
    <property type="project" value="TreeGrafter"/>
</dbReference>
<dbReference type="AlphaFoldDB" id="A0A7Y8C6R7"/>
<dbReference type="PANTHER" id="PTHR13847">
    <property type="entry name" value="SARCOSINE DEHYDROGENASE-RELATED"/>
    <property type="match status" value="1"/>
</dbReference>
<dbReference type="Proteomes" id="UP000539985">
    <property type="component" value="Unassembled WGS sequence"/>
</dbReference>